<name>A0A1F8F6L1_9BACT</name>
<keyword evidence="1" id="KW-0472">Membrane</keyword>
<keyword evidence="1" id="KW-1133">Transmembrane helix</keyword>
<reference evidence="2 3" key="1">
    <citation type="journal article" date="2016" name="Nat. Commun.">
        <title>Thousands of microbial genomes shed light on interconnected biogeochemical processes in an aquifer system.</title>
        <authorList>
            <person name="Anantharaman K."/>
            <person name="Brown C.T."/>
            <person name="Hug L.A."/>
            <person name="Sharon I."/>
            <person name="Castelle C.J."/>
            <person name="Probst A.J."/>
            <person name="Thomas B.C."/>
            <person name="Singh A."/>
            <person name="Wilkins M.J."/>
            <person name="Karaoz U."/>
            <person name="Brodie E.L."/>
            <person name="Williams K.H."/>
            <person name="Hubbard S.S."/>
            <person name="Banfield J.F."/>
        </authorList>
    </citation>
    <scope>NUCLEOTIDE SEQUENCE [LARGE SCALE GENOMIC DNA]</scope>
</reference>
<dbReference type="EMBL" id="MGJP01000053">
    <property type="protein sequence ID" value="OGN08781.1"/>
    <property type="molecule type" value="Genomic_DNA"/>
</dbReference>
<evidence type="ECO:0000256" key="1">
    <source>
        <dbReference type="SAM" id="Phobius"/>
    </source>
</evidence>
<gene>
    <name evidence="2" type="ORF">A3J46_04400</name>
</gene>
<evidence type="ECO:0000313" key="3">
    <source>
        <dbReference type="Proteomes" id="UP000177167"/>
    </source>
</evidence>
<dbReference type="AlphaFoldDB" id="A0A1F8F6L1"/>
<sequence>MKRKYLNISSIKKPLKEIEAVMLLTLAALVVLAIWAIFKLPIEQPMATLVIDMGNQKRVFEGQATGDMTILDTLVLSSEAGDISLQYGFNEKKEAQIISLDGYSAYDPVEFMFFLNSKAVNASEINKLSVQPGDTIKVEVKRYDSVK</sequence>
<comment type="caution">
    <text evidence="2">The sequence shown here is derived from an EMBL/GenBank/DDBJ whole genome shotgun (WGS) entry which is preliminary data.</text>
</comment>
<keyword evidence="1" id="KW-0812">Transmembrane</keyword>
<dbReference type="Proteomes" id="UP000177167">
    <property type="component" value="Unassembled WGS sequence"/>
</dbReference>
<proteinExistence type="predicted"/>
<accession>A0A1F8F6L1</accession>
<organism evidence="2 3">
    <name type="scientific">Candidatus Yanofskybacteria bacterium RIFCSPHIGHO2_02_FULL_41_11</name>
    <dbReference type="NCBI Taxonomy" id="1802675"/>
    <lineage>
        <taxon>Bacteria</taxon>
        <taxon>Candidatus Yanofskyibacteriota</taxon>
    </lineage>
</organism>
<protein>
    <submittedName>
        <fullName evidence="2">Uncharacterized protein</fullName>
    </submittedName>
</protein>
<feature type="transmembrane region" description="Helical" evidence="1">
    <location>
        <begin position="20"/>
        <end position="38"/>
    </location>
</feature>
<evidence type="ECO:0000313" key="2">
    <source>
        <dbReference type="EMBL" id="OGN08781.1"/>
    </source>
</evidence>